<dbReference type="InterPro" id="IPR044926">
    <property type="entry name" value="RGS_subdomain_2"/>
</dbReference>
<dbReference type="EMBL" id="CAVLEF010000006">
    <property type="protein sequence ID" value="CAK1545356.1"/>
    <property type="molecule type" value="Genomic_DNA"/>
</dbReference>
<dbReference type="InterPro" id="IPR052246">
    <property type="entry name" value="Cell_Polariz_PKAAnc"/>
</dbReference>
<evidence type="ECO:0000313" key="2">
    <source>
        <dbReference type="EMBL" id="CAK1545356.1"/>
    </source>
</evidence>
<feature type="domain" description="RGS" evidence="1">
    <location>
        <begin position="261"/>
        <end position="384"/>
    </location>
</feature>
<dbReference type="GO" id="GO:0008104">
    <property type="term" value="P:intracellular protein localization"/>
    <property type="evidence" value="ECO:0007669"/>
    <property type="project" value="TreeGrafter"/>
</dbReference>
<dbReference type="SUPFAM" id="SSF48097">
    <property type="entry name" value="Regulator of G-protein signaling, RGS"/>
    <property type="match status" value="2"/>
</dbReference>
<dbReference type="Pfam" id="PF00615">
    <property type="entry name" value="RGS"/>
    <property type="match status" value="2"/>
</dbReference>
<dbReference type="GO" id="GO:0005739">
    <property type="term" value="C:mitochondrion"/>
    <property type="evidence" value="ECO:0007669"/>
    <property type="project" value="TreeGrafter"/>
</dbReference>
<keyword evidence="3" id="KW-1185">Reference proteome</keyword>
<dbReference type="FunFam" id="1.10.167.10:FF:000005">
    <property type="entry name" value="Putative A-kinase anchor protein 10 mitochondrial"/>
    <property type="match status" value="1"/>
</dbReference>
<dbReference type="InterPro" id="IPR036305">
    <property type="entry name" value="RGS_sf"/>
</dbReference>
<sequence length="530" mass="60910">MIKFWKSAAKGRTGCPVRPPEDNFVKNVHIPDLDVAILGEINDVAEVFEKKSKLCLKLNDILNDKESCKNFMLFMEISGNQLVLKCWLEFEYFRLNVLSHYRHEANHSKLSHTKSLDIYCTCDKGNFTDPRFQKWRASTSNLGKLQNIHTRSSCSNLISSDLETCDFCKSKQNMDLTQEAVKLFKKYIALEAPCQLDMPDKLRKILITNICQPEGQIKEDCFVPVQECLFHLMETVYFADFKNHPLYTKSQIDVLTSGSIDLKDILYNESILFYFTEYLEQESRSVLLEFLMAITHFRDNIINGNTSPDQAQTDAIILYEKYFSLQATTPVGFQTDVRLQIENNICREGGTIATCFDIPYVIVYHSLNTFVKTFLESELYYTYLSEMVKSVDMLSPTGCKSQSDCSSEFSISTHNTLLAMGDPLYKKKRNLSVPDMTIDSNQLYNADALWQRKKHDGLSLGRINSLGRFESKLEPDPDKRDKSILKKMVNKFVPTSTSRVEEEMAWQIAHMIVKDVTDLTMAPPENDNNM</sequence>
<evidence type="ECO:0000259" key="1">
    <source>
        <dbReference type="PROSITE" id="PS50132"/>
    </source>
</evidence>
<dbReference type="GO" id="GO:0005886">
    <property type="term" value="C:plasma membrane"/>
    <property type="evidence" value="ECO:0007669"/>
    <property type="project" value="TreeGrafter"/>
</dbReference>
<organism evidence="2 3">
    <name type="scientific">Leptosia nina</name>
    <dbReference type="NCBI Taxonomy" id="320188"/>
    <lineage>
        <taxon>Eukaryota</taxon>
        <taxon>Metazoa</taxon>
        <taxon>Ecdysozoa</taxon>
        <taxon>Arthropoda</taxon>
        <taxon>Hexapoda</taxon>
        <taxon>Insecta</taxon>
        <taxon>Pterygota</taxon>
        <taxon>Neoptera</taxon>
        <taxon>Endopterygota</taxon>
        <taxon>Lepidoptera</taxon>
        <taxon>Glossata</taxon>
        <taxon>Ditrysia</taxon>
        <taxon>Papilionoidea</taxon>
        <taxon>Pieridae</taxon>
        <taxon>Pierinae</taxon>
        <taxon>Leptosia</taxon>
    </lineage>
</organism>
<dbReference type="SMART" id="SM00315">
    <property type="entry name" value="RGS"/>
    <property type="match status" value="2"/>
</dbReference>
<dbReference type="Gene3D" id="1.10.167.10">
    <property type="entry name" value="Regulator of G-protein Signalling 4, domain 2"/>
    <property type="match status" value="2"/>
</dbReference>
<name>A0AAV1JA59_9NEOP</name>
<proteinExistence type="predicted"/>
<dbReference type="InterPro" id="IPR016137">
    <property type="entry name" value="RGS"/>
</dbReference>
<dbReference type="Proteomes" id="UP001497472">
    <property type="component" value="Unassembled WGS sequence"/>
</dbReference>
<gene>
    <name evidence="2" type="ORF">LNINA_LOCUS5018</name>
</gene>
<protein>
    <recommendedName>
        <fullName evidence="1">RGS domain-containing protein</fullName>
    </recommendedName>
</protein>
<reference evidence="2 3" key="1">
    <citation type="submission" date="2023-11" db="EMBL/GenBank/DDBJ databases">
        <authorList>
            <person name="Okamura Y."/>
        </authorList>
    </citation>
    <scope>NUCLEOTIDE SEQUENCE [LARGE SCALE GENOMIC DNA]</scope>
</reference>
<dbReference type="PANTHER" id="PTHR13155:SF1">
    <property type="entry name" value="A-KINASE ANCHOR PROTEIN 10, MITOCHONDRIAL"/>
    <property type="match status" value="1"/>
</dbReference>
<comment type="caution">
    <text evidence="2">The sequence shown here is derived from an EMBL/GenBank/DDBJ whole genome shotgun (WGS) entry which is preliminary data.</text>
</comment>
<dbReference type="PANTHER" id="PTHR13155">
    <property type="entry name" value="A-KINASE ANCHOR PROTEINS"/>
    <property type="match status" value="1"/>
</dbReference>
<feature type="domain" description="RGS" evidence="1">
    <location>
        <begin position="166"/>
        <end position="249"/>
    </location>
</feature>
<dbReference type="AlphaFoldDB" id="A0AAV1JA59"/>
<dbReference type="PROSITE" id="PS50132">
    <property type="entry name" value="RGS"/>
    <property type="match status" value="2"/>
</dbReference>
<evidence type="ECO:0000313" key="3">
    <source>
        <dbReference type="Proteomes" id="UP001497472"/>
    </source>
</evidence>
<accession>A0AAV1JA59</accession>